<protein>
    <submittedName>
        <fullName evidence="2">Uncharacterized protein</fullName>
    </submittedName>
</protein>
<comment type="caution">
    <text evidence="2">The sequence shown here is derived from an EMBL/GenBank/DDBJ whole genome shotgun (WGS) entry which is preliminary data.</text>
</comment>
<evidence type="ECO:0000256" key="1">
    <source>
        <dbReference type="SAM" id="SignalP"/>
    </source>
</evidence>
<dbReference type="Proteomes" id="UP000631653">
    <property type="component" value="Unassembled WGS sequence"/>
</dbReference>
<feature type="chain" id="PRO_5045971230" evidence="1">
    <location>
        <begin position="22"/>
        <end position="614"/>
    </location>
</feature>
<proteinExistence type="predicted"/>
<keyword evidence="1" id="KW-0732">Signal</keyword>
<evidence type="ECO:0000313" key="2">
    <source>
        <dbReference type="EMBL" id="NHN89746.1"/>
    </source>
</evidence>
<gene>
    <name evidence="2" type="ORF">GOB81_14110</name>
</gene>
<name>A0ABX0K1Y1_9PROT</name>
<keyword evidence="3" id="KW-1185">Reference proteome</keyword>
<dbReference type="EMBL" id="WOSY01000017">
    <property type="protein sequence ID" value="NHN89746.1"/>
    <property type="molecule type" value="Genomic_DNA"/>
</dbReference>
<accession>A0ABX0K1Y1</accession>
<reference evidence="2 3" key="1">
    <citation type="journal article" date="2020" name="Int. J. Syst. Evol. Microbiol.">
        <title>Novel acetic acid bacteria from cider fermentations: Acetobacter conturbans sp. nov. and Acetobacter fallax sp. nov.</title>
        <authorList>
            <person name="Sombolestani A.S."/>
            <person name="Cleenwerck I."/>
            <person name="Cnockaert M."/>
            <person name="Borremans W."/>
            <person name="Wieme A.D."/>
            <person name="De Vuyst L."/>
            <person name="Vandamme P."/>
        </authorList>
    </citation>
    <scope>NUCLEOTIDE SEQUENCE [LARGE SCALE GENOMIC DNA]</scope>
    <source>
        <strain evidence="2 3">LMG 1627</strain>
    </source>
</reference>
<evidence type="ECO:0000313" key="3">
    <source>
        <dbReference type="Proteomes" id="UP000631653"/>
    </source>
</evidence>
<organism evidence="2 3">
    <name type="scientific">Acetobacter conturbans</name>
    <dbReference type="NCBI Taxonomy" id="1737472"/>
    <lineage>
        <taxon>Bacteria</taxon>
        <taxon>Pseudomonadati</taxon>
        <taxon>Pseudomonadota</taxon>
        <taxon>Alphaproteobacteria</taxon>
        <taxon>Acetobacterales</taxon>
        <taxon>Acetobacteraceae</taxon>
        <taxon>Acetobacter</taxon>
    </lineage>
</organism>
<sequence length="614" mass="64655">MLKRWTLLICSASLAMTPAYGRSLLLHDHTVKSVSPGQAGGAVAQWSDPSVASDGPPTGIVADKGLAVAPTQAFQWPTLRLKQYGNYHLRFGKGRDWGCEGENCSVPQVDPMTPTHLRLGGAQEYDSVPLAEHCYPYGADWQGTCVGVGLGSQNMAGEAPGIGPGAASQIGSYDHFDAAALTLRTVGATPIFTATSAGQDATSPYDDGADHSPAFTSSGAGFANPLPFPISQWLLERGSGMRVVTNETGCATSRCVFPNFVGIVSSYAKDGMGRITGFSLHDGWQIFGSGSHGGLIPGKSSVDGSAPGLDTVWSSYVTPAVMFGGYTKSVGLYASVEGPAPAPHAAAGDVNNPTGEKNSQLRLAEFSEVDLWGRDPLNGRSAVNGLTINYHKPGGDGKAHDYLPALDAFNFASEGATSIAYKMGGEYWTVPFTSPSFYAGDFGGAEASAGSEAVLGEFAQRTTRGYGYPGQWDRLTFWNHRNVATGDYRDMTTSLGVQIAGATGGADRDRKVDGVLQEHIELNPRSNHNGFAFCGYQQTDAGCNVVFDGSGNAIVRHTIAARTVAASQQLVVPFGAPTGSHAPCAPGEMKMDQRYFYSCVAPNTWHRASNGETW</sequence>
<dbReference type="RefSeq" id="WP_173571073.1">
    <property type="nucleotide sequence ID" value="NZ_WOSY01000017.1"/>
</dbReference>
<feature type="signal peptide" evidence="1">
    <location>
        <begin position="1"/>
        <end position="21"/>
    </location>
</feature>